<dbReference type="Proteomes" id="UP001233264">
    <property type="component" value="Plasmid pSkuCCBAU71714b"/>
</dbReference>
<gene>
    <name evidence="1" type="ORF">PZL22_000432</name>
</gene>
<protein>
    <submittedName>
        <fullName evidence="1">SDR family NAD(P)-dependent oxidoreductase</fullName>
    </submittedName>
</protein>
<reference evidence="1 2" key="1">
    <citation type="submission" date="2023-03" db="EMBL/GenBank/DDBJ databases">
        <authorList>
            <person name="Menendez E."/>
            <person name="Kaur S."/>
            <person name="Flores-Felix J.D."/>
            <person name="diCenzo G.C."/>
            <person name="Peix A."/>
            <person name="Velazquez E."/>
        </authorList>
    </citation>
    <scope>NUCLEOTIDE SEQUENCE [LARGE SCALE GENOMIC DNA]</scope>
    <source>
        <strain evidence="1 2">CCBAU 71714</strain>
        <plasmid evidence="1 2">pSkuCCBAU71714b</plasmid>
    </source>
</reference>
<evidence type="ECO:0000313" key="2">
    <source>
        <dbReference type="Proteomes" id="UP001233264"/>
    </source>
</evidence>
<proteinExistence type="predicted"/>
<keyword evidence="1" id="KW-0614">Plasmid</keyword>
<dbReference type="InterPro" id="IPR002347">
    <property type="entry name" value="SDR_fam"/>
</dbReference>
<accession>A0ABY8T462</accession>
<dbReference type="PANTHER" id="PTHR43431">
    <property type="entry name" value="OXIDOREDUCTASE, SHORT CHAIN DEHYDROGENASE/REDUCTASE FAMILY (AFU_ORTHOLOGUE AFUA_5G14000)"/>
    <property type="match status" value="1"/>
</dbReference>
<sequence>MTPNDGRQSRIAVCPRVKKESEMISSSEPGDAAIRGSILIAGVGSVQGLGAAIARRFGREGYPVVLAGRNAEKLEATRSRLDADGITVRATSGDVANQEDVKRFVAAAEEQAPLAVAVHNAGSNRPAPFLELAQEEFEAHWREHALGAYHLARAALPALLARQNRDQPFSHGPSLIFTGASGSLRGKANYAPFSAAKGALRNLSQSLAREFGPWGVHVAHVVIDGGIAGERLLSKRPELQDSRGPDGLLNIDAIADAYWTLHHQHRSAWTQELDLRPWSESF</sequence>
<name>A0ABY8T462_9HYPH</name>
<dbReference type="Gene3D" id="3.40.50.720">
    <property type="entry name" value="NAD(P)-binding Rossmann-like Domain"/>
    <property type="match status" value="1"/>
</dbReference>
<geneLocation type="plasmid" evidence="1 2">
    <name>pSkuCCBAU71714b</name>
</geneLocation>
<dbReference type="PRINTS" id="PR00081">
    <property type="entry name" value="GDHRDH"/>
</dbReference>
<dbReference type="InterPro" id="IPR036291">
    <property type="entry name" value="NAD(P)-bd_dom_sf"/>
</dbReference>
<dbReference type="SUPFAM" id="SSF51735">
    <property type="entry name" value="NAD(P)-binding Rossmann-fold domains"/>
    <property type="match status" value="1"/>
</dbReference>
<organism evidence="1 2">
    <name type="scientific">Sinorhizobium kummerowiae</name>
    <dbReference type="NCBI Taxonomy" id="158892"/>
    <lineage>
        <taxon>Bacteria</taxon>
        <taxon>Pseudomonadati</taxon>
        <taxon>Pseudomonadota</taxon>
        <taxon>Alphaproteobacteria</taxon>
        <taxon>Hyphomicrobiales</taxon>
        <taxon>Rhizobiaceae</taxon>
        <taxon>Sinorhizobium/Ensifer group</taxon>
        <taxon>Sinorhizobium</taxon>
    </lineage>
</organism>
<keyword evidence="2" id="KW-1185">Reference proteome</keyword>
<dbReference type="PANTHER" id="PTHR43431:SF7">
    <property type="entry name" value="OXIDOREDUCTASE, SHORT CHAIN DEHYDROGENASE_REDUCTASE FAMILY (AFU_ORTHOLOGUE AFUA_5G14000)"/>
    <property type="match status" value="1"/>
</dbReference>
<dbReference type="EMBL" id="CP120364">
    <property type="protein sequence ID" value="WHS92094.1"/>
    <property type="molecule type" value="Genomic_DNA"/>
</dbReference>
<dbReference type="Pfam" id="PF00106">
    <property type="entry name" value="adh_short"/>
    <property type="match status" value="1"/>
</dbReference>
<evidence type="ECO:0000313" key="1">
    <source>
        <dbReference type="EMBL" id="WHS92094.1"/>
    </source>
</evidence>